<dbReference type="Pfam" id="PF22692">
    <property type="entry name" value="LlgE_F_G_D1"/>
    <property type="match status" value="1"/>
</dbReference>
<evidence type="ECO:0000259" key="9">
    <source>
        <dbReference type="Pfam" id="PF22692"/>
    </source>
</evidence>
<protein>
    <recommendedName>
        <fullName evidence="5 6">Flagellar basal-body rod protein FlgF</fullName>
    </recommendedName>
</protein>
<feature type="domain" description="Flagellar hook protein FlgE/F/G-like D1" evidence="9">
    <location>
        <begin position="81"/>
        <end position="145"/>
    </location>
</feature>
<dbReference type="InterPro" id="IPR012836">
    <property type="entry name" value="FlgF"/>
</dbReference>
<dbReference type="InterPro" id="IPR037925">
    <property type="entry name" value="FlgE/F/G-like"/>
</dbReference>
<dbReference type="InterPro" id="IPR001444">
    <property type="entry name" value="Flag_bb_rod_N"/>
</dbReference>
<evidence type="ECO:0000256" key="3">
    <source>
        <dbReference type="ARBA" id="ARBA00023143"/>
    </source>
</evidence>
<dbReference type="InterPro" id="IPR020013">
    <property type="entry name" value="Flagellar_FlgE/F/G"/>
</dbReference>
<name>A0A3E0WRW7_9GAMM</name>
<dbReference type="InterPro" id="IPR010930">
    <property type="entry name" value="Flg_bb/hook_C_dom"/>
</dbReference>
<dbReference type="EMBL" id="NFZW01000011">
    <property type="protein sequence ID" value="RFA35724.1"/>
    <property type="molecule type" value="Genomic_DNA"/>
</dbReference>
<keyword evidence="3 6" id="KW-0975">Bacterial flagellum</keyword>
<comment type="caution">
    <text evidence="10">The sequence shown here is derived from an EMBL/GenBank/DDBJ whole genome shotgun (WGS) entry which is preliminary data.</text>
</comment>
<dbReference type="AlphaFoldDB" id="A0A3E0WRW7"/>
<sequence>MDRFLYLAMTGAKHNLQAQQHTSHNLANANTPGFRADLDAYLSAPVYGPGLPSRVYSQETGIGADMSGGTMMNTGRDLDIAVQGDGWIAVQAPDGAEAYTRRGDLRINNAGLLETGSGELVMGNNGPVAIPPADKVEIGNDGTISIVPLGQDANVLAVLDRIKLVDPEPNQLEKGADGLFRLVGGDEAVADAGVTIASGVLEGSNVNTVDALVQMIDNARQFETYVKLMSTAKENDEVSTRLLRQS</sequence>
<dbReference type="InterPro" id="IPR053967">
    <property type="entry name" value="LlgE_F_G-like_D1"/>
</dbReference>
<comment type="subunit">
    <text evidence="4 6">The basal body constitutes a major portion of the flagellar organelle and consists of five rings (E,L,P,S, and M) mounted on a central rod. The rod consists of about 26 subunits of FlgG in the distal portion, and FlgB, FlgC and FlgF are thought to build up the proximal portion of the rod with about 6 subunits each.</text>
</comment>
<reference evidence="11" key="1">
    <citation type="submission" date="2017-05" db="EMBL/GenBank/DDBJ databases">
        <authorList>
            <person name="Sharma S."/>
            <person name="Sidhu C."/>
            <person name="Pinnaka A.K."/>
        </authorList>
    </citation>
    <scope>NUCLEOTIDE SEQUENCE [LARGE SCALE GENOMIC DNA]</scope>
    <source>
        <strain evidence="11">AK93</strain>
    </source>
</reference>
<evidence type="ECO:0000256" key="4">
    <source>
        <dbReference type="ARBA" id="ARBA00038560"/>
    </source>
</evidence>
<keyword evidence="10" id="KW-0282">Flagellum</keyword>
<keyword evidence="11" id="KW-1185">Reference proteome</keyword>
<dbReference type="OrthoDB" id="9804559at2"/>
<dbReference type="GO" id="GO:0071978">
    <property type="term" value="P:bacterial-type flagellum-dependent swarming motility"/>
    <property type="evidence" value="ECO:0007669"/>
    <property type="project" value="TreeGrafter"/>
</dbReference>
<keyword evidence="10" id="KW-0966">Cell projection</keyword>
<feature type="domain" description="Flagellar basal-body/hook protein C-terminal" evidence="8">
    <location>
        <begin position="198"/>
        <end position="241"/>
    </location>
</feature>
<dbReference type="Proteomes" id="UP000256763">
    <property type="component" value="Unassembled WGS sequence"/>
</dbReference>
<evidence type="ECO:0000259" key="7">
    <source>
        <dbReference type="Pfam" id="PF00460"/>
    </source>
</evidence>
<dbReference type="GO" id="GO:0030694">
    <property type="term" value="C:bacterial-type flagellum basal body, rod"/>
    <property type="evidence" value="ECO:0007669"/>
    <property type="project" value="UniProtKB-UniRule"/>
</dbReference>
<feature type="domain" description="Flagellar basal body rod protein N-terminal" evidence="7">
    <location>
        <begin position="5"/>
        <end position="35"/>
    </location>
</feature>
<dbReference type="Pfam" id="PF06429">
    <property type="entry name" value="Flg_bbr_C"/>
    <property type="match status" value="1"/>
</dbReference>
<dbReference type="PANTHER" id="PTHR30435:SF18">
    <property type="entry name" value="FLAGELLAR BASAL-BODY ROD PROTEIN FLGF"/>
    <property type="match status" value="1"/>
</dbReference>
<evidence type="ECO:0000259" key="8">
    <source>
        <dbReference type="Pfam" id="PF06429"/>
    </source>
</evidence>
<dbReference type="NCBIfam" id="TIGR03506">
    <property type="entry name" value="FlgEFG_subfam"/>
    <property type="match status" value="1"/>
</dbReference>
<evidence type="ECO:0000256" key="6">
    <source>
        <dbReference type="RuleBase" id="RU362116"/>
    </source>
</evidence>
<dbReference type="RefSeq" id="WP_116302489.1">
    <property type="nucleotide sequence ID" value="NZ_NFZV01000011.1"/>
</dbReference>
<dbReference type="NCBIfam" id="NF009280">
    <property type="entry name" value="PRK12640.1"/>
    <property type="match status" value="1"/>
</dbReference>
<comment type="similarity">
    <text evidence="2 6">Belongs to the flagella basal body rod proteins family.</text>
</comment>
<dbReference type="Pfam" id="PF00460">
    <property type="entry name" value="Flg_bb_rod"/>
    <property type="match status" value="1"/>
</dbReference>
<dbReference type="PANTHER" id="PTHR30435">
    <property type="entry name" value="FLAGELLAR PROTEIN"/>
    <property type="match status" value="1"/>
</dbReference>
<evidence type="ECO:0000313" key="11">
    <source>
        <dbReference type="Proteomes" id="UP000256763"/>
    </source>
</evidence>
<keyword evidence="10" id="KW-0969">Cilium</keyword>
<organism evidence="10 11">
    <name type="scientific">Alkalilimnicola ehrlichii</name>
    <dbReference type="NCBI Taxonomy" id="351052"/>
    <lineage>
        <taxon>Bacteria</taxon>
        <taxon>Pseudomonadati</taxon>
        <taxon>Pseudomonadota</taxon>
        <taxon>Gammaproteobacteria</taxon>
        <taxon>Chromatiales</taxon>
        <taxon>Ectothiorhodospiraceae</taxon>
        <taxon>Alkalilimnicola</taxon>
    </lineage>
</organism>
<gene>
    <name evidence="10" type="ORF">CAL65_12405</name>
</gene>
<evidence type="ECO:0000256" key="1">
    <source>
        <dbReference type="ARBA" id="ARBA00004117"/>
    </source>
</evidence>
<comment type="subcellular location">
    <subcellularLocation>
        <location evidence="1 6">Bacterial flagellum basal body</location>
    </subcellularLocation>
</comment>
<dbReference type="NCBIfam" id="TIGR02490">
    <property type="entry name" value="flgF"/>
    <property type="match status" value="1"/>
</dbReference>
<dbReference type="SUPFAM" id="SSF117143">
    <property type="entry name" value="Flagellar hook protein flgE"/>
    <property type="match status" value="1"/>
</dbReference>
<accession>A0A3E0WRW7</accession>
<evidence type="ECO:0000256" key="5">
    <source>
        <dbReference type="ARBA" id="ARBA00040228"/>
    </source>
</evidence>
<proteinExistence type="inferred from homology"/>
<evidence type="ECO:0000313" key="10">
    <source>
        <dbReference type="EMBL" id="RFA35724.1"/>
    </source>
</evidence>
<evidence type="ECO:0000256" key="2">
    <source>
        <dbReference type="ARBA" id="ARBA00009677"/>
    </source>
</evidence>